<organism evidence="1">
    <name type="scientific">Anguilla anguilla</name>
    <name type="common">European freshwater eel</name>
    <name type="synonym">Muraena anguilla</name>
    <dbReference type="NCBI Taxonomy" id="7936"/>
    <lineage>
        <taxon>Eukaryota</taxon>
        <taxon>Metazoa</taxon>
        <taxon>Chordata</taxon>
        <taxon>Craniata</taxon>
        <taxon>Vertebrata</taxon>
        <taxon>Euteleostomi</taxon>
        <taxon>Actinopterygii</taxon>
        <taxon>Neopterygii</taxon>
        <taxon>Teleostei</taxon>
        <taxon>Anguilliformes</taxon>
        <taxon>Anguillidae</taxon>
        <taxon>Anguilla</taxon>
    </lineage>
</organism>
<evidence type="ECO:0000313" key="1">
    <source>
        <dbReference type="EMBL" id="JAH95817.1"/>
    </source>
</evidence>
<reference evidence="1" key="2">
    <citation type="journal article" date="2015" name="Fish Shellfish Immunol.">
        <title>Early steps in the European eel (Anguilla anguilla)-Vibrio vulnificus interaction in the gills: Role of the RtxA13 toxin.</title>
        <authorList>
            <person name="Callol A."/>
            <person name="Pajuelo D."/>
            <person name="Ebbesson L."/>
            <person name="Teles M."/>
            <person name="MacKenzie S."/>
            <person name="Amaro C."/>
        </authorList>
    </citation>
    <scope>NUCLEOTIDE SEQUENCE</scope>
</reference>
<name>A0A0E9WZC1_ANGAN</name>
<reference evidence="1" key="1">
    <citation type="submission" date="2014-11" db="EMBL/GenBank/DDBJ databases">
        <authorList>
            <person name="Amaro Gonzalez C."/>
        </authorList>
    </citation>
    <scope>NUCLEOTIDE SEQUENCE</scope>
</reference>
<proteinExistence type="predicted"/>
<dbReference type="AlphaFoldDB" id="A0A0E9WZC1"/>
<accession>A0A0E9WZC1</accession>
<protein>
    <submittedName>
        <fullName evidence="1">Uncharacterized protein</fullName>
    </submittedName>
</protein>
<sequence>MYTVNLLEHLKAMALFLAHKPRNLLDFLSRTAPKQQRLTDLYYTAHLHPPYINLLCPSISRYTSIILPGKPVPFPISNDRFKKNTIHTLKPPIPYNFNHDNTYKWHDKHAIYLICLFPLDELKQWPLKTGSQFNSYLTSLYYKGCTKTLIIHRNTMQFQCSLEKNWRERKKPKELKYPLCYDTSSSG</sequence>
<dbReference type="EMBL" id="GBXM01012760">
    <property type="protein sequence ID" value="JAH95817.1"/>
    <property type="molecule type" value="Transcribed_RNA"/>
</dbReference>